<dbReference type="NCBIfam" id="TIGR04520">
    <property type="entry name" value="ECF_ATPase_1"/>
    <property type="match status" value="1"/>
</dbReference>
<organism evidence="10 11">
    <name type="scientific">Aedoeadaptatus ivorii</name>
    <dbReference type="NCBI Taxonomy" id="54006"/>
    <lineage>
        <taxon>Bacteria</taxon>
        <taxon>Bacillati</taxon>
        <taxon>Bacillota</taxon>
        <taxon>Tissierellia</taxon>
        <taxon>Tissierellales</taxon>
        <taxon>Peptoniphilaceae</taxon>
        <taxon>Aedoeadaptatus</taxon>
    </lineage>
</organism>
<dbReference type="PROSITE" id="PS50893">
    <property type="entry name" value="ABC_TRANSPORTER_2"/>
    <property type="match status" value="1"/>
</dbReference>
<dbReference type="InterPro" id="IPR003593">
    <property type="entry name" value="AAA+_ATPase"/>
</dbReference>
<proteinExistence type="inferred from homology"/>
<dbReference type="SUPFAM" id="SSF52540">
    <property type="entry name" value="P-loop containing nucleoside triphosphate hydrolases"/>
    <property type="match status" value="1"/>
</dbReference>
<dbReference type="PROSITE" id="PS00211">
    <property type="entry name" value="ABC_TRANSPORTER_1"/>
    <property type="match status" value="1"/>
</dbReference>
<dbReference type="InterPro" id="IPR050095">
    <property type="entry name" value="ECF_ABC_transporter_ATP-bd"/>
</dbReference>
<evidence type="ECO:0000256" key="6">
    <source>
        <dbReference type="ARBA" id="ARBA00022840"/>
    </source>
</evidence>
<comment type="subcellular location">
    <subcellularLocation>
        <location evidence="1">Cell membrane</location>
        <topology evidence="1">Peripheral membrane protein</topology>
    </subcellularLocation>
</comment>
<evidence type="ECO:0000313" key="10">
    <source>
        <dbReference type="EMBL" id="VEJ36164.1"/>
    </source>
</evidence>
<dbReference type="InterPro" id="IPR030947">
    <property type="entry name" value="EcfA_1"/>
</dbReference>
<dbReference type="AlphaFoldDB" id="A0A3S4ZRE5"/>
<dbReference type="OrthoDB" id="9784332at2"/>
<dbReference type="GO" id="GO:0005524">
    <property type="term" value="F:ATP binding"/>
    <property type="evidence" value="ECO:0007669"/>
    <property type="project" value="UniProtKB-KW"/>
</dbReference>
<evidence type="ECO:0000313" key="11">
    <source>
        <dbReference type="Proteomes" id="UP000269544"/>
    </source>
</evidence>
<keyword evidence="5" id="KW-0547">Nucleotide-binding</keyword>
<keyword evidence="4" id="KW-1003">Cell membrane</keyword>
<keyword evidence="10" id="KW-0378">Hydrolase</keyword>
<accession>A0A3S4ZRE5</accession>
<name>A0A3S4ZRE5_9FIRM</name>
<comment type="similarity">
    <text evidence="2">Belongs to the ABC transporter superfamily.</text>
</comment>
<dbReference type="EMBL" id="LR134523">
    <property type="protein sequence ID" value="VEJ36164.1"/>
    <property type="molecule type" value="Genomic_DNA"/>
</dbReference>
<dbReference type="CDD" id="cd03225">
    <property type="entry name" value="ABC_cobalt_CbiO_domain1"/>
    <property type="match status" value="1"/>
</dbReference>
<dbReference type="RefSeq" id="WP_126466053.1">
    <property type="nucleotide sequence ID" value="NZ_JAUSWF010000007.1"/>
</dbReference>
<dbReference type="GO" id="GO:0042626">
    <property type="term" value="F:ATPase-coupled transmembrane transporter activity"/>
    <property type="evidence" value="ECO:0007669"/>
    <property type="project" value="TreeGrafter"/>
</dbReference>
<dbReference type="GO" id="GO:0043190">
    <property type="term" value="C:ATP-binding cassette (ABC) transporter complex"/>
    <property type="evidence" value="ECO:0007669"/>
    <property type="project" value="TreeGrafter"/>
</dbReference>
<keyword evidence="11" id="KW-1185">Reference proteome</keyword>
<evidence type="ECO:0000256" key="3">
    <source>
        <dbReference type="ARBA" id="ARBA00022448"/>
    </source>
</evidence>
<dbReference type="GO" id="GO:0016887">
    <property type="term" value="F:ATP hydrolysis activity"/>
    <property type="evidence" value="ECO:0007669"/>
    <property type="project" value="InterPro"/>
</dbReference>
<dbReference type="KEGG" id="piv:NCTC13079_01363"/>
<evidence type="ECO:0000256" key="7">
    <source>
        <dbReference type="ARBA" id="ARBA00022967"/>
    </source>
</evidence>
<dbReference type="InterPro" id="IPR015856">
    <property type="entry name" value="ABC_transpr_CbiO/EcfA_su"/>
</dbReference>
<dbReference type="EC" id="3.6.3.-" evidence="10"/>
<keyword evidence="3" id="KW-0813">Transport</keyword>
<dbReference type="FunFam" id="3.40.50.300:FF:000224">
    <property type="entry name" value="Energy-coupling factor transporter ATP-binding protein EcfA"/>
    <property type="match status" value="1"/>
</dbReference>
<dbReference type="SMART" id="SM00382">
    <property type="entry name" value="AAA"/>
    <property type="match status" value="1"/>
</dbReference>
<dbReference type="InterPro" id="IPR017871">
    <property type="entry name" value="ABC_transporter-like_CS"/>
</dbReference>
<dbReference type="PANTHER" id="PTHR43553:SF24">
    <property type="entry name" value="ENERGY-COUPLING FACTOR TRANSPORTER ATP-BINDING PROTEIN ECFA1"/>
    <property type="match status" value="1"/>
</dbReference>
<dbReference type="Proteomes" id="UP000269544">
    <property type="component" value="Chromosome"/>
</dbReference>
<sequence>MLEIQNLEFKYEGADVNAVDGVTLSVEKGEFVAVLGHNGSGKSTMAKCINGLYTPTAGDVIVDGMNTKDEEEIWNIRARAGMVFQNPDNQIVATVVEEDVAFGAENLGIEREEMRRRVDYALKAVEMYDRRFDQPHQLSGGQKQRVAIAGILAMNPDYIVLDEPTAMLDPVGRREVMDTILRLNREQNKTVLLITHFMDEAVLADRVVVMEKGRVLLEGAPHTVFDEVETMKRIGLDVPQVTELAYRLKQRGIPLPAGILTREEFVEALCRVSASEM</sequence>
<evidence type="ECO:0000256" key="5">
    <source>
        <dbReference type="ARBA" id="ARBA00022741"/>
    </source>
</evidence>
<keyword evidence="8" id="KW-0472">Membrane</keyword>
<keyword evidence="6 10" id="KW-0067">ATP-binding</keyword>
<evidence type="ECO:0000256" key="2">
    <source>
        <dbReference type="ARBA" id="ARBA00005417"/>
    </source>
</evidence>
<gene>
    <name evidence="10" type="primary">ecfA1_2</name>
    <name evidence="10" type="ORF">NCTC13079_01363</name>
</gene>
<evidence type="ECO:0000256" key="8">
    <source>
        <dbReference type="ARBA" id="ARBA00023136"/>
    </source>
</evidence>
<keyword evidence="7" id="KW-1278">Translocase</keyword>
<evidence type="ECO:0000256" key="4">
    <source>
        <dbReference type="ARBA" id="ARBA00022475"/>
    </source>
</evidence>
<evidence type="ECO:0000259" key="9">
    <source>
        <dbReference type="PROSITE" id="PS50893"/>
    </source>
</evidence>
<dbReference type="Gene3D" id="3.40.50.300">
    <property type="entry name" value="P-loop containing nucleotide triphosphate hydrolases"/>
    <property type="match status" value="1"/>
</dbReference>
<evidence type="ECO:0000256" key="1">
    <source>
        <dbReference type="ARBA" id="ARBA00004202"/>
    </source>
</evidence>
<dbReference type="InterPro" id="IPR027417">
    <property type="entry name" value="P-loop_NTPase"/>
</dbReference>
<dbReference type="NCBIfam" id="NF010167">
    <property type="entry name" value="PRK13648.1"/>
    <property type="match status" value="1"/>
</dbReference>
<dbReference type="Pfam" id="PF00005">
    <property type="entry name" value="ABC_tran"/>
    <property type="match status" value="1"/>
</dbReference>
<dbReference type="InterPro" id="IPR003439">
    <property type="entry name" value="ABC_transporter-like_ATP-bd"/>
</dbReference>
<feature type="domain" description="ABC transporter" evidence="9">
    <location>
        <begin position="2"/>
        <end position="237"/>
    </location>
</feature>
<dbReference type="PANTHER" id="PTHR43553">
    <property type="entry name" value="HEAVY METAL TRANSPORTER"/>
    <property type="match status" value="1"/>
</dbReference>
<protein>
    <submittedName>
        <fullName evidence="10">Energy-coupling factor transporter ATP-binding protein EcfA1</fullName>
        <ecNumber evidence="10">3.6.3.-</ecNumber>
    </submittedName>
</protein>
<reference evidence="10 11" key="1">
    <citation type="submission" date="2018-12" db="EMBL/GenBank/DDBJ databases">
        <authorList>
            <consortium name="Pathogen Informatics"/>
        </authorList>
    </citation>
    <scope>NUCLEOTIDE SEQUENCE [LARGE SCALE GENOMIC DNA]</scope>
    <source>
        <strain evidence="10 11">NCTC13079</strain>
    </source>
</reference>